<organism evidence="1 2">
    <name type="scientific">Brassica rapa subsp. trilocularis</name>
    <dbReference type="NCBI Taxonomy" id="1813537"/>
    <lineage>
        <taxon>Eukaryota</taxon>
        <taxon>Viridiplantae</taxon>
        <taxon>Streptophyta</taxon>
        <taxon>Embryophyta</taxon>
        <taxon>Tracheophyta</taxon>
        <taxon>Spermatophyta</taxon>
        <taxon>Magnoliopsida</taxon>
        <taxon>eudicotyledons</taxon>
        <taxon>Gunneridae</taxon>
        <taxon>Pentapetalae</taxon>
        <taxon>rosids</taxon>
        <taxon>malvids</taxon>
        <taxon>Brassicales</taxon>
        <taxon>Brassicaceae</taxon>
        <taxon>Brassiceae</taxon>
        <taxon>Brassica</taxon>
    </lineage>
</organism>
<reference evidence="1 2" key="1">
    <citation type="submission" date="2021-03" db="EMBL/GenBank/DDBJ databases">
        <authorList>
            <person name="King G.J."/>
            <person name="Bancroft I."/>
            <person name="Baten A."/>
            <person name="Bloomfield J."/>
            <person name="Borpatragohain P."/>
            <person name="He Z."/>
            <person name="Irish N."/>
            <person name="Irwin J."/>
            <person name="Liu K."/>
            <person name="Mauleon R.P."/>
            <person name="Moore J."/>
            <person name="Morris R."/>
            <person name="Ostergaard L."/>
            <person name="Wang B."/>
            <person name="Wells R."/>
        </authorList>
    </citation>
    <scope>NUCLEOTIDE SEQUENCE [LARGE SCALE GENOMIC DNA]</scope>
    <source>
        <strain evidence="1">R-o-18</strain>
        <tissue evidence="1">Leaf</tissue>
    </source>
</reference>
<comment type="caution">
    <text evidence="1">The sequence shown here is derived from an EMBL/GenBank/DDBJ whole genome shotgun (WGS) entry which is preliminary data.</text>
</comment>
<evidence type="ECO:0000313" key="2">
    <source>
        <dbReference type="Proteomes" id="UP000823674"/>
    </source>
</evidence>
<evidence type="ECO:0000313" key="1">
    <source>
        <dbReference type="EMBL" id="KAG5400005.1"/>
    </source>
</evidence>
<protein>
    <submittedName>
        <fullName evidence="1">Uncharacterized protein</fullName>
    </submittedName>
</protein>
<gene>
    <name evidence="1" type="primary">A04p006820.1_BraROA</name>
    <name evidence="1" type="ORF">IGI04_014612</name>
</gene>
<name>A0ABQ7MMQ7_BRACM</name>
<keyword evidence="2" id="KW-1185">Reference proteome</keyword>
<dbReference type="Proteomes" id="UP000823674">
    <property type="component" value="Chromosome A04"/>
</dbReference>
<dbReference type="EMBL" id="JADBGQ010000004">
    <property type="protein sequence ID" value="KAG5400005.1"/>
    <property type="molecule type" value="Genomic_DNA"/>
</dbReference>
<proteinExistence type="predicted"/>
<sequence length="81" mass="9183">MTHATSDTIFVDPASEKLFNDVAARVEERETQLTQQSLDGLPIKLTLEEIFEEVVPRKNGRTVEIWGICSFTINTIKKEGF</sequence>
<accession>A0ABQ7MMQ7</accession>